<comment type="caution">
    <text evidence="1">The sequence shown here is derived from an EMBL/GenBank/DDBJ whole genome shotgun (WGS) entry which is preliminary data.</text>
</comment>
<dbReference type="SUPFAM" id="SSF49265">
    <property type="entry name" value="Fibronectin type III"/>
    <property type="match status" value="1"/>
</dbReference>
<dbReference type="PANTHER" id="PTHR33307">
    <property type="entry name" value="ALPHA-RHAMNOSIDASE (EUROFUNG)"/>
    <property type="match status" value="1"/>
</dbReference>
<accession>A0A5J4QIB3</accession>
<dbReference type="PANTHER" id="PTHR33307:SF6">
    <property type="entry name" value="ALPHA-RHAMNOSIDASE (EUROFUNG)-RELATED"/>
    <property type="match status" value="1"/>
</dbReference>
<dbReference type="Pfam" id="PF25788">
    <property type="entry name" value="Ig_Rha78A_N"/>
    <property type="match status" value="1"/>
</dbReference>
<dbReference type="InterPro" id="IPR036116">
    <property type="entry name" value="FN3_sf"/>
</dbReference>
<reference evidence="1" key="1">
    <citation type="submission" date="2019-03" db="EMBL/GenBank/DDBJ databases">
        <title>Single cell metagenomics reveals metabolic interactions within the superorganism composed of flagellate Streblomastix strix and complex community of Bacteroidetes bacteria on its surface.</title>
        <authorList>
            <person name="Treitli S.C."/>
            <person name="Kolisko M."/>
            <person name="Husnik F."/>
            <person name="Keeling P."/>
            <person name="Hampl V."/>
        </authorList>
    </citation>
    <scope>NUCLEOTIDE SEQUENCE</scope>
    <source>
        <strain evidence="1">STM</strain>
    </source>
</reference>
<evidence type="ECO:0008006" key="2">
    <source>
        <dbReference type="Google" id="ProtNLM"/>
    </source>
</evidence>
<dbReference type="InterPro" id="IPR013783">
    <property type="entry name" value="Ig-like_fold"/>
</dbReference>
<feature type="non-terminal residue" evidence="1">
    <location>
        <position position="189"/>
    </location>
</feature>
<dbReference type="Gene3D" id="2.60.40.10">
    <property type="entry name" value="Immunoglobulins"/>
    <property type="match status" value="1"/>
</dbReference>
<dbReference type="AlphaFoldDB" id="A0A5J4QIB3"/>
<evidence type="ECO:0000313" key="1">
    <source>
        <dbReference type="EMBL" id="KAA6320604.1"/>
    </source>
</evidence>
<gene>
    <name evidence="1" type="ORF">EZS27_029642</name>
</gene>
<protein>
    <recommendedName>
        <fullName evidence="2">Alpha-rhamnosidase</fullName>
    </recommendedName>
</protein>
<organism evidence="1">
    <name type="scientific">termite gut metagenome</name>
    <dbReference type="NCBI Taxonomy" id="433724"/>
    <lineage>
        <taxon>unclassified sequences</taxon>
        <taxon>metagenomes</taxon>
        <taxon>organismal metagenomes</taxon>
    </lineage>
</organism>
<dbReference type="EMBL" id="SNRY01003538">
    <property type="protein sequence ID" value="KAA6320604.1"/>
    <property type="molecule type" value="Genomic_DNA"/>
</dbReference>
<dbReference type="Gene3D" id="2.60.120.260">
    <property type="entry name" value="Galactose-binding domain-like"/>
    <property type="match status" value="1"/>
</dbReference>
<name>A0A5J4QIB3_9ZZZZ</name>
<sequence length="189" mass="20953">MRAVYLSILSFCITGLTLFAQATPDHLRCEHLIIPLGIDTPSPRLSWQLNDTRYGAAQTAYRIIIGTDSAAVAGGRGEIWDTRQVTSDGIQTTYAGSLLVPFTRYFWSVRVWDRDGVESTSAVASFETGMMDIKNWKGAWISDGHHLQGNSIHVKPAPYFRKEFEASKNISSARAYIAVAGLYELYVNG</sequence>
<proteinExistence type="predicted"/>
<dbReference type="InterPro" id="IPR016007">
    <property type="entry name" value="Alpha_rhamnosid"/>
</dbReference>